<feature type="transmembrane region" description="Helical" evidence="7">
    <location>
        <begin position="125"/>
        <end position="147"/>
    </location>
</feature>
<dbReference type="Gene3D" id="1.10.287.1260">
    <property type="match status" value="1"/>
</dbReference>
<comment type="caution">
    <text evidence="12">The sequence shown here is derived from an EMBL/GenBank/DDBJ whole genome shotgun (WGS) entry which is preliminary data.</text>
</comment>
<dbReference type="InterPro" id="IPR049142">
    <property type="entry name" value="MS_channel_1st"/>
</dbReference>
<evidence type="ECO:0000256" key="7">
    <source>
        <dbReference type="SAM" id="Phobius"/>
    </source>
</evidence>
<evidence type="ECO:0000256" key="4">
    <source>
        <dbReference type="ARBA" id="ARBA00022692"/>
    </source>
</evidence>
<evidence type="ECO:0000259" key="10">
    <source>
        <dbReference type="Pfam" id="PF21082"/>
    </source>
</evidence>
<dbReference type="Pfam" id="PF00924">
    <property type="entry name" value="MS_channel_2nd"/>
    <property type="match status" value="1"/>
</dbReference>
<feature type="transmembrane region" description="Helical" evidence="7">
    <location>
        <begin position="382"/>
        <end position="400"/>
    </location>
</feature>
<dbReference type="Pfam" id="PF21082">
    <property type="entry name" value="MS_channel_3rd"/>
    <property type="match status" value="1"/>
</dbReference>
<evidence type="ECO:0000256" key="3">
    <source>
        <dbReference type="ARBA" id="ARBA00022475"/>
    </source>
</evidence>
<feature type="transmembrane region" description="Helical" evidence="7">
    <location>
        <begin position="450"/>
        <end position="472"/>
    </location>
</feature>
<feature type="transmembrane region" description="Helical" evidence="7">
    <location>
        <begin position="348"/>
        <end position="370"/>
    </location>
</feature>
<organism evidence="12 13">
    <name type="scientific">Aminobacter aganoensis</name>
    <dbReference type="NCBI Taxonomy" id="83264"/>
    <lineage>
        <taxon>Bacteria</taxon>
        <taxon>Pseudomonadati</taxon>
        <taxon>Pseudomonadota</taxon>
        <taxon>Alphaproteobacteria</taxon>
        <taxon>Hyphomicrobiales</taxon>
        <taxon>Phyllobacteriaceae</taxon>
        <taxon>Aminobacter</taxon>
    </lineage>
</organism>
<dbReference type="SUPFAM" id="SSF82689">
    <property type="entry name" value="Mechanosensitive channel protein MscS (YggB), C-terminal domain"/>
    <property type="match status" value="1"/>
</dbReference>
<dbReference type="GO" id="GO:0008381">
    <property type="term" value="F:mechanosensitive monoatomic ion channel activity"/>
    <property type="evidence" value="ECO:0007669"/>
    <property type="project" value="InterPro"/>
</dbReference>
<feature type="transmembrane region" description="Helical" evidence="7">
    <location>
        <begin position="539"/>
        <end position="558"/>
    </location>
</feature>
<dbReference type="SUPFAM" id="SSF82861">
    <property type="entry name" value="Mechanosensitive channel protein MscS (YggB), transmembrane region"/>
    <property type="match status" value="1"/>
</dbReference>
<dbReference type="InterPro" id="IPR045276">
    <property type="entry name" value="YbiO_bact"/>
</dbReference>
<comment type="similarity">
    <text evidence="2">Belongs to the MscS (TC 1.A.23) family.</text>
</comment>
<dbReference type="SUPFAM" id="SSF50182">
    <property type="entry name" value="Sm-like ribonucleoproteins"/>
    <property type="match status" value="1"/>
</dbReference>
<dbReference type="EMBL" id="JACHOU010000029">
    <property type="protein sequence ID" value="MBB6357679.1"/>
    <property type="molecule type" value="Genomic_DNA"/>
</dbReference>
<keyword evidence="8" id="KW-0732">Signal</keyword>
<feature type="signal peptide" evidence="8">
    <location>
        <begin position="1"/>
        <end position="31"/>
    </location>
</feature>
<sequence length="781" mass="83917">MAIAIRDLLRGKARLLAIVLLLSGFAHSALAQDAGTSPQDKLREICRLLADPGVAAWLDTAGKGEAKVAETPAAGVGPMMQTGYVAERLDVVQRRIETAMQGSMELGSGARTALMRLRAEVTERGLLRLFALLLLVPVLAIGFERLFNHLSGRHWRRTGAGQHADPVGLVPTGLHAAGQAISFALGALLPLAIVAWPPLLQRTALILAIAALVTRFGGLVGTYIVWLLEQPVDRLPPAAEALPVPEQTGPYAEMTPAETVALPQGLDAAASPVQAVSMEAVPAVDTGSPPEPAADAVLAGDLAPAPRITPERARYWFSRLQRALRFFVVGWVVLELMRVFGFSQGSTLLVMFAFDFGLFAIAVEAVWSRPHRSGHGETTRKIWSWLATATMILLLVVWMAGLHLLFWAGLVALVLPSLLRLTTAVVARLHGGSETQRPTSMHFVIGERGARGAVIILCAWLVAAAAGVDAAGMMGAGETLVSRVAHAITQAIAVLLVADIAWQFLKAEISVRMADGPLDRRLTDEERGRNARIRTLLPILRNILAVTLAAVAVMMVLTSLGVDIGPLIAGAGVAGVAIGFGAQTIVKDLISGIFYLWDDAFRIGEYIETGKYKGVVESFSLRSVKLRHHRGPLTTVPFGELGAVQNMSRDWSVIKFNLSVTYDTDLEKLRKVIKRIGAEVAEKPEYKDILLEPLKMKGVSDFGEYAIVVRVGFTTKPGEQFMIRREIMNRIKLDFKANGIQFATPTVQVGGHAGDGQAEAAAAEVHRLRQETLAAANQATA</sequence>
<evidence type="ECO:0000256" key="8">
    <source>
        <dbReference type="SAM" id="SignalP"/>
    </source>
</evidence>
<dbReference type="Proteomes" id="UP000536262">
    <property type="component" value="Unassembled WGS sequence"/>
</dbReference>
<evidence type="ECO:0000256" key="5">
    <source>
        <dbReference type="ARBA" id="ARBA00022989"/>
    </source>
</evidence>
<dbReference type="InterPro" id="IPR011014">
    <property type="entry name" value="MscS_channel_TM-2"/>
</dbReference>
<dbReference type="InterPro" id="IPR010920">
    <property type="entry name" value="LSM_dom_sf"/>
</dbReference>
<dbReference type="Gene3D" id="3.30.70.100">
    <property type="match status" value="1"/>
</dbReference>
<feature type="transmembrane region" description="Helical" evidence="7">
    <location>
        <begin position="564"/>
        <end position="586"/>
    </location>
</feature>
<evidence type="ECO:0000259" key="9">
    <source>
        <dbReference type="Pfam" id="PF00924"/>
    </source>
</evidence>
<dbReference type="RefSeq" id="WP_184702515.1">
    <property type="nucleotide sequence ID" value="NZ_BAABEG010000004.1"/>
</dbReference>
<dbReference type="Pfam" id="PF21088">
    <property type="entry name" value="MS_channel_1st"/>
    <property type="match status" value="1"/>
</dbReference>
<gene>
    <name evidence="12" type="ORF">GGR00_005503</name>
</gene>
<dbReference type="InterPro" id="IPR006685">
    <property type="entry name" value="MscS_channel_2nd"/>
</dbReference>
<feature type="domain" description="Mechanosensitive ion channel transmembrane helices 2/3" evidence="11">
    <location>
        <begin position="542"/>
        <end position="583"/>
    </location>
</feature>
<dbReference type="AlphaFoldDB" id="A0A7X0FE47"/>
<keyword evidence="4 7" id="KW-0812">Transmembrane</keyword>
<dbReference type="InterPro" id="IPR049278">
    <property type="entry name" value="MS_channel_C"/>
</dbReference>
<accession>A0A7X0FE47</accession>
<evidence type="ECO:0000313" key="12">
    <source>
        <dbReference type="EMBL" id="MBB6357679.1"/>
    </source>
</evidence>
<evidence type="ECO:0000256" key="2">
    <source>
        <dbReference type="ARBA" id="ARBA00008017"/>
    </source>
</evidence>
<keyword evidence="5 7" id="KW-1133">Transmembrane helix</keyword>
<keyword evidence="6 7" id="KW-0472">Membrane</keyword>
<feature type="transmembrane region" description="Helical" evidence="7">
    <location>
        <begin position="484"/>
        <end position="505"/>
    </location>
</feature>
<keyword evidence="3" id="KW-1003">Cell membrane</keyword>
<comment type="subcellular location">
    <subcellularLocation>
        <location evidence="1">Cell membrane</location>
        <topology evidence="1">Multi-pass membrane protein</topology>
    </subcellularLocation>
</comment>
<feature type="domain" description="Mechanosensitive ion channel MscS C-terminal" evidence="10">
    <location>
        <begin position="654"/>
        <end position="742"/>
    </location>
</feature>
<reference evidence="12 13" key="1">
    <citation type="submission" date="2020-08" db="EMBL/GenBank/DDBJ databases">
        <title>Genomic Encyclopedia of Type Strains, Phase IV (KMG-IV): sequencing the most valuable type-strain genomes for metagenomic binning, comparative biology and taxonomic classification.</title>
        <authorList>
            <person name="Goeker M."/>
        </authorList>
    </citation>
    <scope>NUCLEOTIDE SEQUENCE [LARGE SCALE GENOMIC DNA]</scope>
    <source>
        <strain evidence="12 13">DSM 7051</strain>
    </source>
</reference>
<name>A0A7X0FE47_9HYPH</name>
<protein>
    <submittedName>
        <fullName evidence="12">Small-conductance mechanosensitive channel</fullName>
    </submittedName>
</protein>
<dbReference type="PANTHER" id="PTHR30460">
    <property type="entry name" value="MODERATE CONDUCTANCE MECHANOSENSITIVE CHANNEL YBIO"/>
    <property type="match status" value="1"/>
</dbReference>
<evidence type="ECO:0000256" key="1">
    <source>
        <dbReference type="ARBA" id="ARBA00004651"/>
    </source>
</evidence>
<feature type="transmembrane region" description="Helical" evidence="7">
    <location>
        <begin position="180"/>
        <end position="199"/>
    </location>
</feature>
<dbReference type="Gene3D" id="2.30.30.60">
    <property type="match status" value="1"/>
</dbReference>
<evidence type="ECO:0000259" key="11">
    <source>
        <dbReference type="Pfam" id="PF21088"/>
    </source>
</evidence>
<proteinExistence type="inferred from homology"/>
<evidence type="ECO:0000313" key="13">
    <source>
        <dbReference type="Proteomes" id="UP000536262"/>
    </source>
</evidence>
<evidence type="ECO:0000256" key="6">
    <source>
        <dbReference type="ARBA" id="ARBA00023136"/>
    </source>
</evidence>
<dbReference type="InterPro" id="IPR011066">
    <property type="entry name" value="MscS_channel_C_sf"/>
</dbReference>
<feature type="transmembrane region" description="Helical" evidence="7">
    <location>
        <begin position="406"/>
        <end position="429"/>
    </location>
</feature>
<feature type="domain" description="Mechanosensitive ion channel MscS" evidence="9">
    <location>
        <begin position="584"/>
        <end position="649"/>
    </location>
</feature>
<dbReference type="PANTHER" id="PTHR30460:SF0">
    <property type="entry name" value="MODERATE CONDUCTANCE MECHANOSENSITIVE CHANNEL YBIO"/>
    <property type="match status" value="1"/>
</dbReference>
<dbReference type="InterPro" id="IPR023408">
    <property type="entry name" value="MscS_beta-dom_sf"/>
</dbReference>
<feature type="transmembrane region" description="Helical" evidence="7">
    <location>
        <begin position="205"/>
        <end position="228"/>
    </location>
</feature>
<feature type="chain" id="PRO_5031330522" evidence="8">
    <location>
        <begin position="32"/>
        <end position="781"/>
    </location>
</feature>
<keyword evidence="13" id="KW-1185">Reference proteome</keyword>
<dbReference type="GO" id="GO:0005886">
    <property type="term" value="C:plasma membrane"/>
    <property type="evidence" value="ECO:0007669"/>
    <property type="project" value="UniProtKB-SubCell"/>
</dbReference>